<evidence type="ECO:0000313" key="3">
    <source>
        <dbReference type="EMBL" id="MFD0315469.1"/>
    </source>
</evidence>
<evidence type="ECO:0000256" key="2">
    <source>
        <dbReference type="SAM" id="SignalP"/>
    </source>
</evidence>
<evidence type="ECO:0000313" key="4">
    <source>
        <dbReference type="Proteomes" id="UP001597023"/>
    </source>
</evidence>
<feature type="compositionally biased region" description="Gly residues" evidence="1">
    <location>
        <begin position="24"/>
        <end position="35"/>
    </location>
</feature>
<dbReference type="EMBL" id="JBHTEB010000001">
    <property type="protein sequence ID" value="MFD0315469.1"/>
    <property type="molecule type" value="Genomic_DNA"/>
</dbReference>
<proteinExistence type="predicted"/>
<feature type="signal peptide" evidence="2">
    <location>
        <begin position="1"/>
        <end position="23"/>
    </location>
</feature>
<gene>
    <name evidence="3" type="ORF">ACFQZ6_14775</name>
</gene>
<name>A0ABW2W9S7_9ACTN</name>
<keyword evidence="2" id="KW-0732">Signal</keyword>
<evidence type="ECO:0008006" key="5">
    <source>
        <dbReference type="Google" id="ProtNLM"/>
    </source>
</evidence>
<dbReference type="Proteomes" id="UP001597023">
    <property type="component" value="Unassembled WGS sequence"/>
</dbReference>
<comment type="caution">
    <text evidence="3">The sequence shown here is derived from an EMBL/GenBank/DDBJ whole genome shotgun (WGS) entry which is preliminary data.</text>
</comment>
<keyword evidence="4" id="KW-1185">Reference proteome</keyword>
<reference evidence="4" key="1">
    <citation type="journal article" date="2019" name="Int. J. Syst. Evol. Microbiol.">
        <title>The Global Catalogue of Microorganisms (GCM) 10K type strain sequencing project: providing services to taxonomists for standard genome sequencing and annotation.</title>
        <authorList>
            <consortium name="The Broad Institute Genomics Platform"/>
            <consortium name="The Broad Institute Genome Sequencing Center for Infectious Disease"/>
            <person name="Wu L."/>
            <person name="Ma J."/>
        </authorList>
    </citation>
    <scope>NUCLEOTIDE SEQUENCE [LARGE SCALE GENOMIC DNA]</scope>
    <source>
        <strain evidence="4">CGMCC 4.7400</strain>
    </source>
</reference>
<dbReference type="RefSeq" id="WP_381608599.1">
    <property type="nucleotide sequence ID" value="NZ_JBHTEB010000001.1"/>
</dbReference>
<sequence length="243" mass="24883">MGMKAKVALGVVVSAVIIGAVSANGGGSDSGGTGGTDSSASRASGTDKGSSTSADRKEGTEDKAEDKKEAAEEKKAAFDGDGDFQVGSDIQPGTYRTSGNDDGLCYWERAKDASGELDSLLANDNVTGTSYVTVKATDKLFKTSDCADWEAVDPKAKAQGGSPATTMAGDGGMFRVGADIAPGTYKSTGNTDDMCYWERAKDAEHSLDSIVANDNVSGSAVVTIGASDAYFKTTGCQDWKKTG</sequence>
<feature type="compositionally biased region" description="Low complexity" evidence="1">
    <location>
        <begin position="36"/>
        <end position="47"/>
    </location>
</feature>
<organism evidence="3 4">
    <name type="scientific">Streptomyces flavalbus</name>
    <dbReference type="NCBI Taxonomy" id="2665155"/>
    <lineage>
        <taxon>Bacteria</taxon>
        <taxon>Bacillati</taxon>
        <taxon>Actinomycetota</taxon>
        <taxon>Actinomycetes</taxon>
        <taxon>Kitasatosporales</taxon>
        <taxon>Streptomycetaceae</taxon>
        <taxon>Streptomyces</taxon>
    </lineage>
</organism>
<feature type="region of interest" description="Disordered" evidence="1">
    <location>
        <begin position="22"/>
        <end position="95"/>
    </location>
</feature>
<protein>
    <recommendedName>
        <fullName evidence="5">Lipoprotein</fullName>
    </recommendedName>
</protein>
<feature type="compositionally biased region" description="Basic and acidic residues" evidence="1">
    <location>
        <begin position="54"/>
        <end position="78"/>
    </location>
</feature>
<feature type="chain" id="PRO_5046911771" description="Lipoprotein" evidence="2">
    <location>
        <begin position="24"/>
        <end position="243"/>
    </location>
</feature>
<evidence type="ECO:0000256" key="1">
    <source>
        <dbReference type="SAM" id="MobiDB-lite"/>
    </source>
</evidence>
<accession>A0ABW2W9S7</accession>